<evidence type="ECO:0000313" key="6">
    <source>
        <dbReference type="EMBL" id="KAK7493475.1"/>
    </source>
</evidence>
<gene>
    <name evidence="6" type="ORF">BaRGS_00015375</name>
</gene>
<feature type="domain" description="FYVE-type" evidence="5">
    <location>
        <begin position="1"/>
        <end position="58"/>
    </location>
</feature>
<protein>
    <recommendedName>
        <fullName evidence="5">FYVE-type domain-containing protein</fullName>
    </recommendedName>
</protein>
<dbReference type="InterPro" id="IPR000306">
    <property type="entry name" value="Znf_FYVE"/>
</dbReference>
<accession>A0ABD0L1Y0</accession>
<dbReference type="Proteomes" id="UP001519460">
    <property type="component" value="Unassembled WGS sequence"/>
</dbReference>
<dbReference type="EMBL" id="JACVVK020000093">
    <property type="protein sequence ID" value="KAK7493475.1"/>
    <property type="molecule type" value="Genomic_DNA"/>
</dbReference>
<sequence length="77" mass="8460">MSGQCYGCGAEFSFFKKEHGCKNCGFAFCSNCLPQKAAVPKLDNTKHHVCNRCFDILTGKAQPQDTGRRSPPAAYLK</sequence>
<keyword evidence="2 4" id="KW-0863">Zinc-finger</keyword>
<dbReference type="Gene3D" id="3.30.40.10">
    <property type="entry name" value="Zinc/RING finger domain, C3HC4 (zinc finger)"/>
    <property type="match status" value="1"/>
</dbReference>
<dbReference type="InterPro" id="IPR011011">
    <property type="entry name" value="Znf_FYVE_PHD"/>
</dbReference>
<evidence type="ECO:0000256" key="3">
    <source>
        <dbReference type="ARBA" id="ARBA00022833"/>
    </source>
</evidence>
<name>A0ABD0L1Y0_9CAEN</name>
<dbReference type="PROSITE" id="PS50178">
    <property type="entry name" value="ZF_FYVE"/>
    <property type="match status" value="1"/>
</dbReference>
<dbReference type="InterPro" id="IPR017455">
    <property type="entry name" value="Znf_FYVE-rel"/>
</dbReference>
<dbReference type="SMART" id="SM00064">
    <property type="entry name" value="FYVE"/>
    <property type="match status" value="1"/>
</dbReference>
<evidence type="ECO:0000313" key="7">
    <source>
        <dbReference type="Proteomes" id="UP001519460"/>
    </source>
</evidence>
<keyword evidence="1" id="KW-0479">Metal-binding</keyword>
<evidence type="ECO:0000256" key="2">
    <source>
        <dbReference type="ARBA" id="ARBA00022771"/>
    </source>
</evidence>
<evidence type="ECO:0000259" key="5">
    <source>
        <dbReference type="PROSITE" id="PS50178"/>
    </source>
</evidence>
<keyword evidence="7" id="KW-1185">Reference proteome</keyword>
<keyword evidence="3" id="KW-0862">Zinc</keyword>
<evidence type="ECO:0000256" key="4">
    <source>
        <dbReference type="PROSITE-ProRule" id="PRU00091"/>
    </source>
</evidence>
<dbReference type="Pfam" id="PF01363">
    <property type="entry name" value="FYVE"/>
    <property type="match status" value="1"/>
</dbReference>
<proteinExistence type="predicted"/>
<comment type="caution">
    <text evidence="6">The sequence shown here is derived from an EMBL/GenBank/DDBJ whole genome shotgun (WGS) entry which is preliminary data.</text>
</comment>
<dbReference type="PANTHER" id="PTHR46603">
    <property type="entry name" value="ABSCISSION/NOCUT CHECKPOINT REGULATOR"/>
    <property type="match status" value="1"/>
</dbReference>
<dbReference type="PANTHER" id="PTHR46603:SF1">
    <property type="entry name" value="ABSCISSION_NOCUT CHECKPOINT REGULATOR"/>
    <property type="match status" value="1"/>
</dbReference>
<dbReference type="InterPro" id="IPR013083">
    <property type="entry name" value="Znf_RING/FYVE/PHD"/>
</dbReference>
<dbReference type="GO" id="GO:0008270">
    <property type="term" value="F:zinc ion binding"/>
    <property type="evidence" value="ECO:0007669"/>
    <property type="project" value="UniProtKB-KW"/>
</dbReference>
<evidence type="ECO:0000256" key="1">
    <source>
        <dbReference type="ARBA" id="ARBA00022723"/>
    </source>
</evidence>
<reference evidence="6 7" key="1">
    <citation type="journal article" date="2023" name="Sci. Data">
        <title>Genome assembly of the Korean intertidal mud-creeper Batillaria attramentaria.</title>
        <authorList>
            <person name="Patra A.K."/>
            <person name="Ho P.T."/>
            <person name="Jun S."/>
            <person name="Lee S.J."/>
            <person name="Kim Y."/>
            <person name="Won Y.J."/>
        </authorList>
    </citation>
    <scope>NUCLEOTIDE SEQUENCE [LARGE SCALE GENOMIC DNA]</scope>
    <source>
        <strain evidence="6">Wonlab-2016</strain>
    </source>
</reference>
<dbReference type="FunFam" id="3.30.40.10:FF:000879">
    <property type="entry name" value="abscission/NoCut checkpoint regulator"/>
    <property type="match status" value="1"/>
</dbReference>
<dbReference type="AlphaFoldDB" id="A0ABD0L1Y0"/>
<organism evidence="6 7">
    <name type="scientific">Batillaria attramentaria</name>
    <dbReference type="NCBI Taxonomy" id="370345"/>
    <lineage>
        <taxon>Eukaryota</taxon>
        <taxon>Metazoa</taxon>
        <taxon>Spiralia</taxon>
        <taxon>Lophotrochozoa</taxon>
        <taxon>Mollusca</taxon>
        <taxon>Gastropoda</taxon>
        <taxon>Caenogastropoda</taxon>
        <taxon>Sorbeoconcha</taxon>
        <taxon>Cerithioidea</taxon>
        <taxon>Batillariidae</taxon>
        <taxon>Batillaria</taxon>
    </lineage>
</organism>
<dbReference type="SUPFAM" id="SSF57903">
    <property type="entry name" value="FYVE/PHD zinc finger"/>
    <property type="match status" value="1"/>
</dbReference>